<evidence type="ECO:0000256" key="1">
    <source>
        <dbReference type="ARBA" id="ARBA00022612"/>
    </source>
</evidence>
<protein>
    <recommendedName>
        <fullName evidence="2">Terminase large subunit gp17-like C-terminal domain-containing protein</fullName>
    </recommendedName>
</protein>
<organism evidence="3 4">
    <name type="scientific">Mesorhizobium kowhaii</name>
    <dbReference type="NCBI Taxonomy" id="1300272"/>
    <lineage>
        <taxon>Bacteria</taxon>
        <taxon>Pseudomonadati</taxon>
        <taxon>Pseudomonadota</taxon>
        <taxon>Alphaproteobacteria</taxon>
        <taxon>Hyphomicrobiales</taxon>
        <taxon>Phyllobacteriaceae</taxon>
        <taxon>Mesorhizobium</taxon>
    </lineage>
</organism>
<evidence type="ECO:0000313" key="4">
    <source>
        <dbReference type="Proteomes" id="UP000248616"/>
    </source>
</evidence>
<dbReference type="OrthoDB" id="9771580at2"/>
<proteinExistence type="predicted"/>
<reference evidence="4" key="1">
    <citation type="submission" date="2017-03" db="EMBL/GenBank/DDBJ databases">
        <authorList>
            <person name="Safronova V.I."/>
            <person name="Sazanova A.L."/>
            <person name="Chirak E.R."/>
        </authorList>
    </citation>
    <scope>NUCLEOTIDE SEQUENCE [LARGE SCALE GENOMIC DNA]</scope>
    <source>
        <strain evidence="4">Ach-343</strain>
    </source>
</reference>
<dbReference type="Proteomes" id="UP000248616">
    <property type="component" value="Unassembled WGS sequence"/>
</dbReference>
<keyword evidence="4" id="KW-1185">Reference proteome</keyword>
<dbReference type="Pfam" id="PF17289">
    <property type="entry name" value="Terminase_6C"/>
    <property type="match status" value="1"/>
</dbReference>
<dbReference type="InterPro" id="IPR006517">
    <property type="entry name" value="Phage_terminase_lsu-like_C"/>
</dbReference>
<name>A0A2W7C495_9HYPH</name>
<dbReference type="EMBL" id="MZXV01000034">
    <property type="protein sequence ID" value="PZV37171.1"/>
    <property type="molecule type" value="Genomic_DNA"/>
</dbReference>
<accession>A0A2W7C495</accession>
<evidence type="ECO:0000259" key="2">
    <source>
        <dbReference type="Pfam" id="PF17289"/>
    </source>
</evidence>
<comment type="caution">
    <text evidence="3">The sequence shown here is derived from an EMBL/GenBank/DDBJ whole genome shotgun (WGS) entry which is preliminary data.</text>
</comment>
<feature type="domain" description="Terminase large subunit gp17-like C-terminal" evidence="2">
    <location>
        <begin position="92"/>
        <end position="220"/>
    </location>
</feature>
<dbReference type="Gene3D" id="3.30.420.240">
    <property type="match status" value="1"/>
</dbReference>
<sequence>MTSWVERSTLGGGSIALLIVLADDDGEPVAGDRLAGCEDRCLLKRAMGSMAFSAQYLQSPVPLGGNLIRWDWFRRWTELPEKERFTQEIVQSWDTASKAAELNDYSVGITAMVLKEAIYILSVVRERLEFPALKRRIATEKDRWKATMVLIEDKGSGTNLIQDRRNDGVFSIAIEPEGDKIVRMSAGSACIEDGRVFLPQKAPWLDDFRSEVLAYPTALTTIRSMPSHN</sequence>
<dbReference type="AlphaFoldDB" id="A0A2W7C495"/>
<dbReference type="RefSeq" id="WP_111545488.1">
    <property type="nucleotide sequence ID" value="NZ_MZXV01000034.1"/>
</dbReference>
<dbReference type="InterPro" id="IPR035421">
    <property type="entry name" value="Terminase_6C"/>
</dbReference>
<gene>
    <name evidence="3" type="ORF">B5V02_17635</name>
</gene>
<evidence type="ECO:0000313" key="3">
    <source>
        <dbReference type="EMBL" id="PZV37171.1"/>
    </source>
</evidence>
<dbReference type="NCBIfam" id="TIGR01630">
    <property type="entry name" value="psiM2_ORF9"/>
    <property type="match status" value="1"/>
</dbReference>
<keyword evidence="1" id="KW-1188">Viral release from host cell</keyword>